<dbReference type="SUPFAM" id="SSF48452">
    <property type="entry name" value="TPR-like"/>
    <property type="match status" value="1"/>
</dbReference>
<proteinExistence type="predicted"/>
<gene>
    <name evidence="3" type="ORF">HAHE_03230</name>
</gene>
<organism evidence="3 4">
    <name type="scientific">Haloferula helveola</name>
    <dbReference type="NCBI Taxonomy" id="490095"/>
    <lineage>
        <taxon>Bacteria</taxon>
        <taxon>Pseudomonadati</taxon>
        <taxon>Verrucomicrobiota</taxon>
        <taxon>Verrucomicrobiia</taxon>
        <taxon>Verrucomicrobiales</taxon>
        <taxon>Verrucomicrobiaceae</taxon>
        <taxon>Haloferula</taxon>
    </lineage>
</organism>
<evidence type="ECO:0000313" key="3">
    <source>
        <dbReference type="EMBL" id="BCX46415.1"/>
    </source>
</evidence>
<evidence type="ECO:0000256" key="2">
    <source>
        <dbReference type="SAM" id="MobiDB-lite"/>
    </source>
</evidence>
<evidence type="ECO:0000256" key="1">
    <source>
        <dbReference type="PROSITE-ProRule" id="PRU00339"/>
    </source>
</evidence>
<keyword evidence="4" id="KW-1185">Reference proteome</keyword>
<feature type="repeat" description="TPR" evidence="1">
    <location>
        <begin position="835"/>
        <end position="868"/>
    </location>
</feature>
<feature type="region of interest" description="Disordered" evidence="2">
    <location>
        <begin position="858"/>
        <end position="886"/>
    </location>
</feature>
<dbReference type="Gene3D" id="1.25.40.10">
    <property type="entry name" value="Tetratricopeptide repeat domain"/>
    <property type="match status" value="2"/>
</dbReference>
<protein>
    <submittedName>
        <fullName evidence="3">Tetratricopeptide repeat-containing protein</fullName>
    </submittedName>
</protein>
<reference evidence="3 4" key="1">
    <citation type="submission" date="2021-06" db="EMBL/GenBank/DDBJ databases">
        <title>Complete genome of Haloferula helveola possessing various polysaccharide degrading enzymes.</title>
        <authorList>
            <person name="Takami H."/>
            <person name="Huang C."/>
            <person name="Hamasaki K."/>
        </authorList>
    </citation>
    <scope>NUCLEOTIDE SEQUENCE [LARGE SCALE GENOMIC DNA]</scope>
    <source>
        <strain evidence="3 4">CN-1</strain>
    </source>
</reference>
<dbReference type="EMBL" id="AP024702">
    <property type="protein sequence ID" value="BCX46415.1"/>
    <property type="molecule type" value="Genomic_DNA"/>
</dbReference>
<dbReference type="Proteomes" id="UP001374893">
    <property type="component" value="Chromosome"/>
</dbReference>
<dbReference type="InterPro" id="IPR019734">
    <property type="entry name" value="TPR_rpt"/>
</dbReference>
<evidence type="ECO:0000313" key="4">
    <source>
        <dbReference type="Proteomes" id="UP001374893"/>
    </source>
</evidence>
<name>A0ABN6H4A7_9BACT</name>
<dbReference type="PROSITE" id="PS50005">
    <property type="entry name" value="TPR"/>
    <property type="match status" value="1"/>
</dbReference>
<sequence>MKLGKYVLLLSAAAVTAGGGAEEKEKAKAVSFEELVRDLGDERYPVRVRASHELWGMGDKVEALLREAAASADPEVAIRAQELLRKIQLGILPDSPPEVVSLVVRYDSASALEREKIIRALKGLRAWRQVLKIHELEKDPDTLRRIASEMEGVSVEAAREVLTGDEPDFDEAKALLEMGRPEPRQLMSLADFHRVRGTLDAELERARKLEGQAGHLWRYALLSAKGEFEEAAGEAEAAGDLRTAARLRLLAGNPISWVQQAPVPRGEIPPDSIDAYRKSVEGLWNGRPPSDRLLRALAGGVKHELDDESWHSLSVLYALGQSKLADPLFAKLSPSMAFFHFDNTERVSEALDVIGIDPVDPDYLSWINEKFERYLKDPDDAESEAELLFSFAGFLERRGLKQVLLEGYVEPLTKLGRDDPERFIQALGELFSAYSSFPVSTPVFPAATAFAGDDDARWSMVRTTLFGDGAQVRGVWDSFETFQPDMSPRERLELLAALLGRIPDVGQRTAEWWKWISESAEEGKKLDRANDYGLMLAVALSNPDANRFIKTAERVREAGFSLDELGVYSDEYRFAGQEILCLGAAGKWEEVAKHWQDQVGHFPSDPMKLAYLAGALRRAGQPDEAADYDDRAERLALGDPGAMRRIGQAYASAGEFQRAADWWLRAAGESVEDDGEFYYSALLLMEEAKYVGNWNLAASLGEMYLLYQVMRGDSYDDPASVIRGRMEVEIGRSLARLGDSRSQSIETLDRCHKNALTDGSMADYFFPALRKAGLGKLHDEWFEDTWEAFGKVLNRYPGSHNTMNTAAWTASRANRRLDEAEKLVSGALEILPNQAAYLDTYGEIFFARGNREKAVEWSDKAMSREPGDDGLLRQNDRFRHGDFPAE</sequence>
<keyword evidence="1" id="KW-0802">TPR repeat</keyword>
<accession>A0ABN6H4A7</accession>
<dbReference type="InterPro" id="IPR011990">
    <property type="entry name" value="TPR-like_helical_dom_sf"/>
</dbReference>
<dbReference type="RefSeq" id="WP_338688000.1">
    <property type="nucleotide sequence ID" value="NZ_AP024702.1"/>
</dbReference>